<evidence type="ECO:0000256" key="7">
    <source>
        <dbReference type="ARBA" id="ARBA00029447"/>
    </source>
</evidence>
<evidence type="ECO:0000256" key="10">
    <source>
        <dbReference type="SAM" id="Phobius"/>
    </source>
</evidence>
<feature type="region of interest" description="Disordered" evidence="9">
    <location>
        <begin position="616"/>
        <end position="679"/>
    </location>
</feature>
<evidence type="ECO:0000256" key="8">
    <source>
        <dbReference type="PROSITE-ProRule" id="PRU00284"/>
    </source>
</evidence>
<keyword evidence="8" id="KW-0807">Transducer</keyword>
<dbReference type="EMBL" id="CP002696">
    <property type="protein sequence ID" value="AEE15948.1"/>
    <property type="molecule type" value="Genomic_DNA"/>
</dbReference>
<evidence type="ECO:0000256" key="6">
    <source>
        <dbReference type="ARBA" id="ARBA00023136"/>
    </source>
</evidence>
<dbReference type="STRING" id="906968.Trebr_0505"/>
<dbReference type="KEGG" id="tbe:Trebr_0505"/>
<reference evidence="14" key="1">
    <citation type="submission" date="2011-04" db="EMBL/GenBank/DDBJ databases">
        <title>The complete genome of Treponema brennaborense DSM 12168.</title>
        <authorList>
            <person name="Lucas S."/>
            <person name="Han J."/>
            <person name="Lapidus A."/>
            <person name="Bruce D."/>
            <person name="Goodwin L."/>
            <person name="Pitluck S."/>
            <person name="Peters L."/>
            <person name="Kyrpides N."/>
            <person name="Mavromatis K."/>
            <person name="Ivanova N."/>
            <person name="Mikhailova N."/>
            <person name="Pagani I."/>
            <person name="Teshima H."/>
            <person name="Detter J.C."/>
            <person name="Tapia R."/>
            <person name="Han C."/>
            <person name="Land M."/>
            <person name="Hauser L."/>
            <person name="Markowitz V."/>
            <person name="Cheng J.-F."/>
            <person name="Hugenholtz P."/>
            <person name="Woyke T."/>
            <person name="Wu D."/>
            <person name="Gronow S."/>
            <person name="Wellnitz S."/>
            <person name="Brambilla E."/>
            <person name="Klenk H.-P."/>
            <person name="Eisen J.A."/>
        </authorList>
    </citation>
    <scope>NUCLEOTIDE SEQUENCE [LARGE SCALE GENOMIC DNA]</scope>
    <source>
        <strain evidence="14">DSM 12168 / CIP 105900 / DD5/3</strain>
    </source>
</reference>
<dbReference type="HOGENOM" id="CLU_000445_107_12_12"/>
<dbReference type="Pfam" id="PF00015">
    <property type="entry name" value="MCPsignal"/>
    <property type="match status" value="1"/>
</dbReference>
<keyword evidence="3" id="KW-0145">Chemotaxis</keyword>
<dbReference type="Proteomes" id="UP000006546">
    <property type="component" value="Chromosome"/>
</dbReference>
<dbReference type="InterPro" id="IPR033479">
    <property type="entry name" value="dCache_1"/>
</dbReference>
<gene>
    <name evidence="13" type="ordered locus">Trebr_0505</name>
</gene>
<dbReference type="CDD" id="cd06225">
    <property type="entry name" value="HAMP"/>
    <property type="match status" value="1"/>
</dbReference>
<dbReference type="CDD" id="cd12912">
    <property type="entry name" value="PDC2_MCP_like"/>
    <property type="match status" value="1"/>
</dbReference>
<evidence type="ECO:0000313" key="14">
    <source>
        <dbReference type="Proteomes" id="UP000006546"/>
    </source>
</evidence>
<dbReference type="PANTHER" id="PTHR43531:SF11">
    <property type="entry name" value="METHYL-ACCEPTING CHEMOTAXIS PROTEIN 3"/>
    <property type="match status" value="1"/>
</dbReference>
<keyword evidence="14" id="KW-1185">Reference proteome</keyword>
<comment type="similarity">
    <text evidence="7">Belongs to the methyl-accepting chemotaxis (MCP) protein family.</text>
</comment>
<evidence type="ECO:0000256" key="9">
    <source>
        <dbReference type="SAM" id="MobiDB-lite"/>
    </source>
</evidence>
<dbReference type="GO" id="GO:0005886">
    <property type="term" value="C:plasma membrane"/>
    <property type="evidence" value="ECO:0007669"/>
    <property type="project" value="UniProtKB-SubCell"/>
</dbReference>
<evidence type="ECO:0000256" key="4">
    <source>
        <dbReference type="ARBA" id="ARBA00022692"/>
    </source>
</evidence>
<name>F4LP72_TREBD</name>
<proteinExistence type="inferred from homology"/>
<dbReference type="InterPro" id="IPR051310">
    <property type="entry name" value="MCP_chemotaxis"/>
</dbReference>
<dbReference type="GO" id="GO:0007165">
    <property type="term" value="P:signal transduction"/>
    <property type="evidence" value="ECO:0007669"/>
    <property type="project" value="UniProtKB-KW"/>
</dbReference>
<dbReference type="AlphaFoldDB" id="F4LP72"/>
<dbReference type="Pfam" id="PF00672">
    <property type="entry name" value="HAMP"/>
    <property type="match status" value="1"/>
</dbReference>
<evidence type="ECO:0000259" key="12">
    <source>
        <dbReference type="PROSITE" id="PS50885"/>
    </source>
</evidence>
<keyword evidence="5 10" id="KW-1133">Transmembrane helix</keyword>
<dbReference type="SUPFAM" id="SSF58104">
    <property type="entry name" value="Methyl-accepting chemotaxis protein (MCP) signaling domain"/>
    <property type="match status" value="1"/>
</dbReference>
<feature type="transmembrane region" description="Helical" evidence="10">
    <location>
        <begin position="281"/>
        <end position="306"/>
    </location>
</feature>
<dbReference type="Pfam" id="PF02743">
    <property type="entry name" value="dCache_1"/>
    <property type="match status" value="1"/>
</dbReference>
<organism evidence="13 14">
    <name type="scientific">Treponema brennaborense (strain DSM 12168 / CIP 105900 / DD5/3)</name>
    <dbReference type="NCBI Taxonomy" id="906968"/>
    <lineage>
        <taxon>Bacteria</taxon>
        <taxon>Pseudomonadati</taxon>
        <taxon>Spirochaetota</taxon>
        <taxon>Spirochaetia</taxon>
        <taxon>Spirochaetales</taxon>
        <taxon>Treponemataceae</taxon>
        <taxon>Treponema</taxon>
    </lineage>
</organism>
<feature type="region of interest" description="Disordered" evidence="9">
    <location>
        <begin position="385"/>
        <end position="411"/>
    </location>
</feature>
<dbReference type="SMART" id="SM00283">
    <property type="entry name" value="MA"/>
    <property type="match status" value="1"/>
</dbReference>
<feature type="compositionally biased region" description="Polar residues" evidence="9">
    <location>
        <begin position="651"/>
        <end position="668"/>
    </location>
</feature>
<feature type="domain" description="HAMP" evidence="12">
    <location>
        <begin position="308"/>
        <end position="368"/>
    </location>
</feature>
<dbReference type="PROSITE" id="PS50885">
    <property type="entry name" value="HAMP"/>
    <property type="match status" value="1"/>
</dbReference>
<comment type="subcellular location">
    <subcellularLocation>
        <location evidence="1">Cell membrane</location>
        <topology evidence="1">Multi-pass membrane protein</topology>
    </subcellularLocation>
</comment>
<dbReference type="eggNOG" id="COG0840">
    <property type="taxonomic scope" value="Bacteria"/>
</dbReference>
<dbReference type="InterPro" id="IPR004089">
    <property type="entry name" value="MCPsignal_dom"/>
</dbReference>
<dbReference type="RefSeq" id="WP_013757667.1">
    <property type="nucleotide sequence ID" value="NC_015500.1"/>
</dbReference>
<evidence type="ECO:0000259" key="11">
    <source>
        <dbReference type="PROSITE" id="PS50111"/>
    </source>
</evidence>
<dbReference type="GO" id="GO:0004888">
    <property type="term" value="F:transmembrane signaling receptor activity"/>
    <property type="evidence" value="ECO:0007669"/>
    <property type="project" value="TreeGrafter"/>
</dbReference>
<keyword evidence="6 10" id="KW-0472">Membrane</keyword>
<dbReference type="Gene3D" id="3.30.450.20">
    <property type="entry name" value="PAS domain"/>
    <property type="match status" value="1"/>
</dbReference>
<dbReference type="PROSITE" id="PS50111">
    <property type="entry name" value="CHEMOTAXIS_TRANSDUC_2"/>
    <property type="match status" value="1"/>
</dbReference>
<sequence length="679" mass="70720">MKSLRTTLIAVTTTLVLIVCLCSTLLAYVFARNAAMDIIIADMSVLATSVAKEVKQTVATESESLRLLALQRTLYSETTSLNEKVAELQSALSIDPARIAYAVCDTSGFGRTTSGDSISVGNQSYFQDALAGKTVISDPVESALRSDSLVMVYATPIKTPEGRVTGVLTLEKSAEGLSTLLKSIVVGKTGGPFVISNTTGNTIGYADYKRVTDRENIQTLARSDSSMTALGAAVAEMRSGASGSASYTFNKTSYLMSYTQIPGQAWSIAIRAPVNEFTSSITVMLVTMLIVAGIFGILGIAVAVIFSFKITGPITTVQKALLSIAEGDLACNSITEEQRIAINKRSDEIGAMGRAVSDMLEQLSSITAAILQSAKQIESGSAQISSTSQDLSSGASEQAASSEEMSSTVEEMASNIKQNADNALKTQSIADSSAADSEKGEAAVRSAVQNVKDIVDKIHIVEDIANQTNLLALNAAIEAARAGEAGKGFAVVASEIRKLAERSQVAAGEISELSVLTLESAETAGSMISGVIPGIHNTAELIDEIAVACREQDNGSQQINKAIVQLDSVVQQNAAASEEMAAMAEELSSNAQNLVEIISFFKLADGSCAEAAAAQKASPTQNVAGNASARPTPARPVSGIAVPKSAVPKSTPRSALTGGVSSPSSLPILSTDDTDFEEF</sequence>
<evidence type="ECO:0000256" key="1">
    <source>
        <dbReference type="ARBA" id="ARBA00004651"/>
    </source>
</evidence>
<dbReference type="InterPro" id="IPR003660">
    <property type="entry name" value="HAMP_dom"/>
</dbReference>
<evidence type="ECO:0000313" key="13">
    <source>
        <dbReference type="EMBL" id="AEE15948.1"/>
    </source>
</evidence>
<protein>
    <submittedName>
        <fullName evidence="13">Methyl-accepting chemotaxis sensory transducer with Cache sensor</fullName>
    </submittedName>
</protein>
<evidence type="ECO:0000256" key="5">
    <source>
        <dbReference type="ARBA" id="ARBA00022989"/>
    </source>
</evidence>
<dbReference type="GO" id="GO:0006935">
    <property type="term" value="P:chemotaxis"/>
    <property type="evidence" value="ECO:0007669"/>
    <property type="project" value="UniProtKB-KW"/>
</dbReference>
<dbReference type="Gene3D" id="1.10.287.950">
    <property type="entry name" value="Methyl-accepting chemotaxis protein"/>
    <property type="match status" value="1"/>
</dbReference>
<keyword evidence="2" id="KW-1003">Cell membrane</keyword>
<accession>F4LP72</accession>
<feature type="domain" description="Methyl-accepting transducer" evidence="11">
    <location>
        <begin position="373"/>
        <end position="588"/>
    </location>
</feature>
<evidence type="ECO:0000256" key="3">
    <source>
        <dbReference type="ARBA" id="ARBA00022500"/>
    </source>
</evidence>
<evidence type="ECO:0000256" key="2">
    <source>
        <dbReference type="ARBA" id="ARBA00022475"/>
    </source>
</evidence>
<feature type="compositionally biased region" description="Low complexity" evidence="9">
    <location>
        <begin position="392"/>
        <end position="411"/>
    </location>
</feature>
<dbReference type="PANTHER" id="PTHR43531">
    <property type="entry name" value="PROTEIN ICFG"/>
    <property type="match status" value="1"/>
</dbReference>
<keyword evidence="4 10" id="KW-0812">Transmembrane</keyword>